<dbReference type="AlphaFoldDB" id="G0MGC9"/>
<evidence type="ECO:0000313" key="2">
    <source>
        <dbReference type="EMBL" id="EGT56610.1"/>
    </source>
</evidence>
<dbReference type="EMBL" id="GL379793">
    <property type="protein sequence ID" value="EGT56610.1"/>
    <property type="molecule type" value="Genomic_DNA"/>
</dbReference>
<evidence type="ECO:0000256" key="1">
    <source>
        <dbReference type="SAM" id="MobiDB-lite"/>
    </source>
</evidence>
<gene>
    <name evidence="2" type="ORF">CAEBREN_04393</name>
</gene>
<dbReference type="eggNOG" id="ENOG502TJ84">
    <property type="taxonomic scope" value="Eukaryota"/>
</dbReference>
<dbReference type="Proteomes" id="UP000008068">
    <property type="component" value="Unassembled WGS sequence"/>
</dbReference>
<name>G0MGC9_CAEBE</name>
<proteinExistence type="predicted"/>
<protein>
    <submittedName>
        <fullName evidence="2">Uncharacterized protein</fullName>
    </submittedName>
</protein>
<dbReference type="InParanoid" id="G0MGC9"/>
<feature type="region of interest" description="Disordered" evidence="1">
    <location>
        <begin position="1"/>
        <end position="61"/>
    </location>
</feature>
<reference evidence="3" key="1">
    <citation type="submission" date="2011-07" db="EMBL/GenBank/DDBJ databases">
        <authorList>
            <consortium name="Caenorhabditis brenneri Sequencing and Analysis Consortium"/>
            <person name="Wilson R.K."/>
        </authorList>
    </citation>
    <scope>NUCLEOTIDE SEQUENCE [LARGE SCALE GENOMIC DNA]</scope>
    <source>
        <strain evidence="3">PB2801</strain>
    </source>
</reference>
<keyword evidence="3" id="KW-1185">Reference proteome</keyword>
<sequence length="309" mass="36646">MRSEMPPKLVPAPARDQGPQPVSQMAPNPASEPAPQPASVRRRPSTEEEDPARKKMKSEEKSAEQLLQEFWEEDDVYNHSKGLPARISATFGSPPEELLSETELFLRRYEEKRTRNEEMRIRLPRLNEWEQIRGIQQIVTKIDELDFFLADRHKKYSSGEEGKKRKKVCTRRIRHFLLVFYSYMDKEFRERRQIPKFARWFHRAIVDICWKCTYLFWLNVDTMKIYTVIYLLECHELAKIFDPTIEFKHFVNKMKQDDWVWTAPYPEHLEVLKLLATKSFEDKNENTNVPSKPFLTTLSFGTGHIHANS</sequence>
<feature type="compositionally biased region" description="Basic and acidic residues" evidence="1">
    <location>
        <begin position="51"/>
        <end position="61"/>
    </location>
</feature>
<accession>G0MGC9</accession>
<evidence type="ECO:0000313" key="3">
    <source>
        <dbReference type="Proteomes" id="UP000008068"/>
    </source>
</evidence>
<dbReference type="HOGENOM" id="CLU_900885_0_0_1"/>
<organism evidence="3">
    <name type="scientific">Caenorhabditis brenneri</name>
    <name type="common">Nematode worm</name>
    <dbReference type="NCBI Taxonomy" id="135651"/>
    <lineage>
        <taxon>Eukaryota</taxon>
        <taxon>Metazoa</taxon>
        <taxon>Ecdysozoa</taxon>
        <taxon>Nematoda</taxon>
        <taxon>Chromadorea</taxon>
        <taxon>Rhabditida</taxon>
        <taxon>Rhabditina</taxon>
        <taxon>Rhabditomorpha</taxon>
        <taxon>Rhabditoidea</taxon>
        <taxon>Rhabditidae</taxon>
        <taxon>Peloderinae</taxon>
        <taxon>Caenorhabditis</taxon>
    </lineage>
</organism>